<gene>
    <name evidence="2" type="ORF">D9R08_03615</name>
</gene>
<dbReference type="Proteomes" id="UP000281343">
    <property type="component" value="Unassembled WGS sequence"/>
</dbReference>
<keyword evidence="3" id="KW-1185">Reference proteome</keyword>
<dbReference type="AlphaFoldDB" id="A0A3L9Y5G6"/>
<feature type="transmembrane region" description="Helical" evidence="1">
    <location>
        <begin position="93"/>
        <end position="123"/>
    </location>
</feature>
<name>A0A3L9Y5G6_9RHOB</name>
<protein>
    <submittedName>
        <fullName evidence="2">Uncharacterized protein</fullName>
    </submittedName>
</protein>
<keyword evidence="1" id="KW-0812">Transmembrane</keyword>
<evidence type="ECO:0000256" key="1">
    <source>
        <dbReference type="SAM" id="Phobius"/>
    </source>
</evidence>
<keyword evidence="1" id="KW-1133">Transmembrane helix</keyword>
<proteinExistence type="predicted"/>
<evidence type="ECO:0000313" key="3">
    <source>
        <dbReference type="Proteomes" id="UP000281343"/>
    </source>
</evidence>
<sequence length="186" mass="19788">MLTRFGKFPVFFVLLALSVLAAGLFGAVHNQLSFTVGPDYFHSLKFDQMGIPDTTRNRLGAAIVGLRASWWMGLAVGSPALLYGLFRIPRAGTYLAAGIGAIGMVVFLAAFAAMLGLLAGLTLPATGWLDPLQTPDGVERQDFLRAGLMHEASYLGGALGALLAFWPIHRAARLDTARLEGKAQAT</sequence>
<feature type="transmembrane region" description="Helical" evidence="1">
    <location>
        <begin position="143"/>
        <end position="168"/>
    </location>
</feature>
<accession>A0A3L9Y5G6</accession>
<dbReference type="EMBL" id="RCNT01000001">
    <property type="protein sequence ID" value="RMA44009.1"/>
    <property type="molecule type" value="Genomic_DNA"/>
</dbReference>
<feature type="transmembrane region" description="Helical" evidence="1">
    <location>
        <begin position="68"/>
        <end position="86"/>
    </location>
</feature>
<reference evidence="2 3" key="1">
    <citation type="submission" date="2018-10" db="EMBL/GenBank/DDBJ databases">
        <authorList>
            <person name="Jung H.S."/>
            <person name="Jeon C.O."/>
        </authorList>
    </citation>
    <scope>NUCLEOTIDE SEQUENCE [LARGE SCALE GENOMIC DNA]</scope>
    <source>
        <strain evidence="2 3">MA-7-27</strain>
    </source>
</reference>
<comment type="caution">
    <text evidence="2">The sequence shown here is derived from an EMBL/GenBank/DDBJ whole genome shotgun (WGS) entry which is preliminary data.</text>
</comment>
<organism evidence="2 3">
    <name type="scientific">Rhodophyticola porphyridii</name>
    <dbReference type="NCBI Taxonomy" id="1852017"/>
    <lineage>
        <taxon>Bacteria</taxon>
        <taxon>Pseudomonadati</taxon>
        <taxon>Pseudomonadota</taxon>
        <taxon>Alphaproteobacteria</taxon>
        <taxon>Rhodobacterales</taxon>
        <taxon>Roseobacteraceae</taxon>
        <taxon>Rhodophyticola</taxon>
    </lineage>
</organism>
<keyword evidence="1" id="KW-0472">Membrane</keyword>
<evidence type="ECO:0000313" key="2">
    <source>
        <dbReference type="EMBL" id="RMA44009.1"/>
    </source>
</evidence>